<dbReference type="PIRSF" id="PIRSF011444">
    <property type="entry name" value="DUF1287"/>
    <property type="match status" value="1"/>
</dbReference>
<keyword evidence="3" id="KW-1185">Reference proteome</keyword>
<dbReference type="Proteomes" id="UP001064632">
    <property type="component" value="Chromosome"/>
</dbReference>
<feature type="signal peptide" evidence="1">
    <location>
        <begin position="1"/>
        <end position="19"/>
    </location>
</feature>
<keyword evidence="1" id="KW-0732">Signal</keyword>
<evidence type="ECO:0000313" key="3">
    <source>
        <dbReference type="Proteomes" id="UP001064632"/>
    </source>
</evidence>
<gene>
    <name evidence="2" type="ORF">N4264_00435</name>
</gene>
<accession>A0ABY6BIF7</accession>
<feature type="chain" id="PRO_5046525969" evidence="1">
    <location>
        <begin position="20"/>
        <end position="204"/>
    </location>
</feature>
<dbReference type="Pfam" id="PF06940">
    <property type="entry name" value="DUF1287"/>
    <property type="match status" value="1"/>
</dbReference>
<organism evidence="2 3">
    <name type="scientific">Tahibacter amnicola</name>
    <dbReference type="NCBI Taxonomy" id="2976241"/>
    <lineage>
        <taxon>Bacteria</taxon>
        <taxon>Pseudomonadati</taxon>
        <taxon>Pseudomonadota</taxon>
        <taxon>Gammaproteobacteria</taxon>
        <taxon>Lysobacterales</taxon>
        <taxon>Rhodanobacteraceae</taxon>
        <taxon>Tahibacter</taxon>
    </lineage>
</organism>
<evidence type="ECO:0000256" key="1">
    <source>
        <dbReference type="SAM" id="SignalP"/>
    </source>
</evidence>
<reference evidence="2" key="1">
    <citation type="submission" date="2022-09" db="EMBL/GenBank/DDBJ databases">
        <title>Tahibacter sp. nov., isolated from a fresh water.</title>
        <authorList>
            <person name="Baek J.H."/>
            <person name="Lee J.K."/>
            <person name="Kim J.M."/>
            <person name="Jeon C.O."/>
        </authorList>
    </citation>
    <scope>NUCLEOTIDE SEQUENCE</scope>
    <source>
        <strain evidence="2">W38</strain>
    </source>
</reference>
<sequence length="204" mass="22652">MIRIVAGAILALASAPALAATARFPDTLITAATAQIGVTLAYDPQYRKLAYPMGDVPIDRGVCTDVVIRAYRALGVDLQQRVHEDMRTHWNAYPKLWGLRGTDRNIDHRRVPNLAVFFRRHGRELRVSQTDASTYKPGDIVTWRLASGVPHIGIVSGESVHGRPLVIHNIGAGTQSEDVLFAYEVTGHYRYEPEAQQSLRRGSR</sequence>
<dbReference type="EMBL" id="CP104694">
    <property type="protein sequence ID" value="UXI68155.1"/>
    <property type="molecule type" value="Genomic_DNA"/>
</dbReference>
<dbReference type="InterPro" id="IPR009706">
    <property type="entry name" value="DUF1287"/>
</dbReference>
<evidence type="ECO:0000313" key="2">
    <source>
        <dbReference type="EMBL" id="UXI68155.1"/>
    </source>
</evidence>
<proteinExistence type="predicted"/>
<dbReference type="RefSeq" id="WP_261695117.1">
    <property type="nucleotide sequence ID" value="NZ_CP104694.1"/>
</dbReference>
<protein>
    <submittedName>
        <fullName evidence="2">DUF1287 domain-containing protein</fullName>
    </submittedName>
</protein>
<name>A0ABY6BIF7_9GAMM</name>